<name>A0A840NJC5_9PSEU</name>
<dbReference type="InterPro" id="IPR006218">
    <property type="entry name" value="DAHP1/KDSA"/>
</dbReference>
<dbReference type="PANTHER" id="PTHR21225:SF12">
    <property type="entry name" value="PHOSPHO-2-DEHYDRO-3-DEOXYHEPTONATE ALDOLASE, TYROSINE-INHIBITED"/>
    <property type="match status" value="1"/>
</dbReference>
<evidence type="ECO:0000256" key="7">
    <source>
        <dbReference type="ARBA" id="ARBA00047508"/>
    </source>
</evidence>
<reference evidence="10 11" key="1">
    <citation type="submission" date="2020-08" db="EMBL/GenBank/DDBJ databases">
        <title>Sequencing the genomes of 1000 actinobacteria strains.</title>
        <authorList>
            <person name="Klenk H.-P."/>
        </authorList>
    </citation>
    <scope>NUCLEOTIDE SEQUENCE [LARGE SCALE GENOMIC DNA]</scope>
    <source>
        <strain evidence="10 11">DSM 45582</strain>
    </source>
</reference>
<dbReference type="InterPro" id="IPR006219">
    <property type="entry name" value="DAHP_synth_1"/>
</dbReference>
<evidence type="ECO:0000259" key="9">
    <source>
        <dbReference type="Pfam" id="PF00793"/>
    </source>
</evidence>
<dbReference type="RefSeq" id="WP_246457085.1">
    <property type="nucleotide sequence ID" value="NZ_JACHIV010000001.1"/>
</dbReference>
<feature type="domain" description="DAHP synthetase I/KDSA" evidence="9">
    <location>
        <begin position="82"/>
        <end position="374"/>
    </location>
</feature>
<dbReference type="InterPro" id="IPR013785">
    <property type="entry name" value="Aldolase_TIM"/>
</dbReference>
<protein>
    <recommendedName>
        <fullName evidence="8">Phospho-2-dehydro-3-deoxyheptonate aldolase</fullName>
        <ecNumber evidence="8">2.5.1.54</ecNumber>
    </recommendedName>
</protein>
<keyword evidence="4 8" id="KW-0028">Amino-acid biosynthesis</keyword>
<dbReference type="GO" id="GO:0003849">
    <property type="term" value="F:3-deoxy-7-phosphoheptulonate synthase activity"/>
    <property type="evidence" value="ECO:0007669"/>
    <property type="project" value="UniProtKB-EC"/>
</dbReference>
<evidence type="ECO:0000256" key="5">
    <source>
        <dbReference type="ARBA" id="ARBA00022679"/>
    </source>
</evidence>
<comment type="pathway">
    <text evidence="2 8">Metabolic intermediate biosynthesis; chorismate biosynthesis; chorismate from D-erythrose 4-phosphate and phosphoenolpyruvate: step 1/7.</text>
</comment>
<evidence type="ECO:0000256" key="3">
    <source>
        <dbReference type="ARBA" id="ARBA00007985"/>
    </source>
</evidence>
<organism evidence="10 11">
    <name type="scientific">Saccharopolyspora gloriosae</name>
    <dbReference type="NCBI Taxonomy" id="455344"/>
    <lineage>
        <taxon>Bacteria</taxon>
        <taxon>Bacillati</taxon>
        <taxon>Actinomycetota</taxon>
        <taxon>Actinomycetes</taxon>
        <taxon>Pseudonocardiales</taxon>
        <taxon>Pseudonocardiaceae</taxon>
        <taxon>Saccharopolyspora</taxon>
    </lineage>
</organism>
<evidence type="ECO:0000256" key="1">
    <source>
        <dbReference type="ARBA" id="ARBA00003726"/>
    </source>
</evidence>
<comment type="catalytic activity">
    <reaction evidence="7 8">
        <text>D-erythrose 4-phosphate + phosphoenolpyruvate + H2O = 7-phospho-2-dehydro-3-deoxy-D-arabino-heptonate + phosphate</text>
        <dbReference type="Rhea" id="RHEA:14717"/>
        <dbReference type="ChEBI" id="CHEBI:15377"/>
        <dbReference type="ChEBI" id="CHEBI:16897"/>
        <dbReference type="ChEBI" id="CHEBI:43474"/>
        <dbReference type="ChEBI" id="CHEBI:58394"/>
        <dbReference type="ChEBI" id="CHEBI:58702"/>
        <dbReference type="EC" id="2.5.1.54"/>
    </reaction>
</comment>
<accession>A0A840NJC5</accession>
<proteinExistence type="inferred from homology"/>
<keyword evidence="5 8" id="KW-0808">Transferase</keyword>
<comment type="function">
    <text evidence="1 8">Stereospecific condensation of phosphoenolpyruvate (PEP) and D-erythrose-4-phosphate (E4P) giving rise to 3-deoxy-D-arabino-heptulosonate-7-phosphate (DAHP).</text>
</comment>
<dbReference type="NCBIfam" id="NF009395">
    <property type="entry name" value="PRK12755.1"/>
    <property type="match status" value="1"/>
</dbReference>
<evidence type="ECO:0000256" key="6">
    <source>
        <dbReference type="ARBA" id="ARBA00023141"/>
    </source>
</evidence>
<dbReference type="Gene3D" id="3.20.20.70">
    <property type="entry name" value="Aldolase class I"/>
    <property type="match status" value="1"/>
</dbReference>
<gene>
    <name evidence="10" type="ORF">BJ969_004742</name>
</gene>
<evidence type="ECO:0000256" key="2">
    <source>
        <dbReference type="ARBA" id="ARBA00004688"/>
    </source>
</evidence>
<dbReference type="PIRSF" id="PIRSF001361">
    <property type="entry name" value="DAHP_synthase"/>
    <property type="match status" value="1"/>
</dbReference>
<dbReference type="GO" id="GO:0005737">
    <property type="term" value="C:cytoplasm"/>
    <property type="evidence" value="ECO:0007669"/>
    <property type="project" value="TreeGrafter"/>
</dbReference>
<dbReference type="Pfam" id="PF00793">
    <property type="entry name" value="DAHP_synth_1"/>
    <property type="match status" value="1"/>
</dbReference>
<dbReference type="EMBL" id="JACHIV010000001">
    <property type="protein sequence ID" value="MBB5071654.1"/>
    <property type="molecule type" value="Genomic_DNA"/>
</dbReference>
<evidence type="ECO:0000313" key="10">
    <source>
        <dbReference type="EMBL" id="MBB5071654.1"/>
    </source>
</evidence>
<dbReference type="GO" id="GO:0008652">
    <property type="term" value="P:amino acid biosynthetic process"/>
    <property type="evidence" value="ECO:0007669"/>
    <property type="project" value="UniProtKB-KW"/>
</dbReference>
<keyword evidence="6 8" id="KW-0057">Aromatic amino acid biosynthesis</keyword>
<evidence type="ECO:0000256" key="4">
    <source>
        <dbReference type="ARBA" id="ARBA00022605"/>
    </source>
</evidence>
<dbReference type="GO" id="GO:0009423">
    <property type="term" value="P:chorismate biosynthetic process"/>
    <property type="evidence" value="ECO:0007669"/>
    <property type="project" value="UniProtKB-UniPathway"/>
</dbReference>
<dbReference type="EC" id="2.5.1.54" evidence="8"/>
<evidence type="ECO:0000256" key="8">
    <source>
        <dbReference type="PIRNR" id="PIRNR001361"/>
    </source>
</evidence>
<dbReference type="Proteomes" id="UP000580474">
    <property type="component" value="Unassembled WGS sequence"/>
</dbReference>
<dbReference type="UniPathway" id="UPA00053">
    <property type="reaction ID" value="UER00084"/>
</dbReference>
<sequence length="398" mass="42165">MRGREPFCHQWQKGSLPRTQWAMVRLGCPLLGGLIAQPSIGVVPVSGKSVVEVTSPARLLAEFPAGDEVATRVATWRRSIEGVLAGRDDRVLVVAGPCSVHDVAATRHYANHLRELAAELDDELLIVMRAYFEKPRTTVGWTGLLADPALDDTSDIETGLRLSRRLLLDLVELDLPVATEWVSPFAADYLGDLVSYGAIGARTVESQVHRQLASALPMPIGMKNGTSGSLQAAVDAVITARHPHRFLASGPDGAVNWVRSSGNGAAHVILRGGKSGPNYGITSVRRAAAMLRAAGLPPAVVIDASHGNSGKDHTKQPKVVSAVGAQLASGVDAIRGVMMESFLVGGRQDIDAAAPVHGQSITDACLGWEDTATVLRDLAASVRASRRTCDSANWLQLA</sequence>
<evidence type="ECO:0000313" key="11">
    <source>
        <dbReference type="Proteomes" id="UP000580474"/>
    </source>
</evidence>
<dbReference type="NCBIfam" id="TIGR00034">
    <property type="entry name" value="aroFGH"/>
    <property type="match status" value="1"/>
</dbReference>
<keyword evidence="11" id="KW-1185">Reference proteome</keyword>
<comment type="similarity">
    <text evidence="3 8">Belongs to the class-I DAHP synthase family.</text>
</comment>
<dbReference type="SUPFAM" id="SSF51569">
    <property type="entry name" value="Aldolase"/>
    <property type="match status" value="1"/>
</dbReference>
<dbReference type="PANTHER" id="PTHR21225">
    <property type="entry name" value="PHOSPHO-2-DEHYDRO-3-DEOXYHEPTONATE ALDOLASE DAHP SYNTHETASE"/>
    <property type="match status" value="1"/>
</dbReference>
<dbReference type="GO" id="GO:0009073">
    <property type="term" value="P:aromatic amino acid family biosynthetic process"/>
    <property type="evidence" value="ECO:0007669"/>
    <property type="project" value="UniProtKB-KW"/>
</dbReference>
<dbReference type="AlphaFoldDB" id="A0A840NJC5"/>
<comment type="caution">
    <text evidence="10">The sequence shown here is derived from an EMBL/GenBank/DDBJ whole genome shotgun (WGS) entry which is preliminary data.</text>
</comment>